<dbReference type="InterPro" id="IPR025110">
    <property type="entry name" value="AMP-bd_C"/>
</dbReference>
<dbReference type="PANTHER" id="PTHR43767:SF1">
    <property type="entry name" value="NONRIBOSOMAL PEPTIDE SYNTHASE PES1 (EUROFUNG)-RELATED"/>
    <property type="match status" value="1"/>
</dbReference>
<keyword evidence="2" id="KW-0812">Transmembrane</keyword>
<feature type="compositionally biased region" description="Polar residues" evidence="1">
    <location>
        <begin position="8"/>
        <end position="17"/>
    </location>
</feature>
<evidence type="ECO:0000313" key="5">
    <source>
        <dbReference type="EMBL" id="PWK34834.1"/>
    </source>
</evidence>
<keyword evidence="2" id="KW-0472">Membrane</keyword>
<reference evidence="5 6" key="1">
    <citation type="submission" date="2018-05" db="EMBL/GenBank/DDBJ databases">
        <title>Genomic Encyclopedia of Type Strains, Phase IV (KMG-V): Genome sequencing to study the core and pangenomes of soil and plant-associated prokaryotes.</title>
        <authorList>
            <person name="Whitman W."/>
        </authorList>
    </citation>
    <scope>NUCLEOTIDE SEQUENCE [LARGE SCALE GENOMIC DNA]</scope>
    <source>
        <strain evidence="5 6">SLV-132</strain>
    </source>
</reference>
<dbReference type="InterPro" id="IPR000873">
    <property type="entry name" value="AMP-dep_synth/lig_dom"/>
</dbReference>
<gene>
    <name evidence="5" type="ORF">C7419_102107</name>
</gene>
<dbReference type="PANTHER" id="PTHR43767">
    <property type="entry name" value="LONG-CHAIN-FATTY-ACID--COA LIGASE"/>
    <property type="match status" value="1"/>
</dbReference>
<dbReference type="InterPro" id="IPR045851">
    <property type="entry name" value="AMP-bd_C_sf"/>
</dbReference>
<dbReference type="InterPro" id="IPR050237">
    <property type="entry name" value="ATP-dep_AMP-bd_enzyme"/>
</dbReference>
<evidence type="ECO:0000259" key="3">
    <source>
        <dbReference type="Pfam" id="PF00501"/>
    </source>
</evidence>
<dbReference type="InterPro" id="IPR020845">
    <property type="entry name" value="AMP-binding_CS"/>
</dbReference>
<dbReference type="Proteomes" id="UP000245754">
    <property type="component" value="Unassembled WGS sequence"/>
</dbReference>
<evidence type="ECO:0000313" key="6">
    <source>
        <dbReference type="Proteomes" id="UP000245754"/>
    </source>
</evidence>
<evidence type="ECO:0000259" key="4">
    <source>
        <dbReference type="Pfam" id="PF13193"/>
    </source>
</evidence>
<dbReference type="AlphaFoldDB" id="A0A316EQT2"/>
<keyword evidence="5" id="KW-0436">Ligase</keyword>
<keyword evidence="6" id="KW-1185">Reference proteome</keyword>
<feature type="region of interest" description="Disordered" evidence="1">
    <location>
        <begin position="1"/>
        <end position="50"/>
    </location>
</feature>
<evidence type="ECO:0000256" key="2">
    <source>
        <dbReference type="SAM" id="Phobius"/>
    </source>
</evidence>
<dbReference type="Gene3D" id="3.30.300.30">
    <property type="match status" value="1"/>
</dbReference>
<proteinExistence type="predicted"/>
<sequence length="559" mass="60063">MLREPHLASQTSVTTQTPLVPSDPVPPDPALTDRPALTDPPALPAVSGGRPACGTRWSGRIHHLLDHWVAHAPDRPFIHLPDGRILTFADLDALTTQAEAELRARRVRPGDRVMVVAENCPQHAALILACSRVGAWSCGVNARMAPGEVDTFVTRADARIVYFTAEASDAAAAHARRFGATPSAVPGLAHGAVREDAVPEDAPLRDQVASLIFTSGTTGLPKGVMLTHDALIHFARVTRQARAMDANDRLYAFVPMTHIFGLGTVLLSALLAGAQLVMRPQFDPDDLLHALGHHGISQLQGPPTLFSRLLTHLQARGIHKPVAPALRYLYTGAGPLDLSLKQRVEAAFGLALHHGYGLSEYAGSVHVTRLGEHRPDTSAGYAVAEAEVCVVDPLTGRTLPAGERGELWLRGRGLMPGYFRDAAATLAVMREGGWYASGDLGEIHADGALFVVGRLKEMIIRSGFNVYPAEVENAINTHPSIQRSAVVGTPERDGNEAIVAFVELRPGAQLEESALQHHLRDRLAPYKRPARIVALAELPTNHNGKVLKRVLQEQAGAMA</sequence>
<evidence type="ECO:0000256" key="1">
    <source>
        <dbReference type="SAM" id="MobiDB-lite"/>
    </source>
</evidence>
<accession>A0A316EQT2</accession>
<dbReference type="Pfam" id="PF00501">
    <property type="entry name" value="AMP-binding"/>
    <property type="match status" value="1"/>
</dbReference>
<organism evidence="5 6">
    <name type="scientific">Cupriavidus plantarum</name>
    <dbReference type="NCBI Taxonomy" id="942865"/>
    <lineage>
        <taxon>Bacteria</taxon>
        <taxon>Pseudomonadati</taxon>
        <taxon>Pseudomonadota</taxon>
        <taxon>Betaproteobacteria</taxon>
        <taxon>Burkholderiales</taxon>
        <taxon>Burkholderiaceae</taxon>
        <taxon>Cupriavidus</taxon>
    </lineage>
</organism>
<feature type="domain" description="AMP-dependent synthetase/ligase" evidence="3">
    <location>
        <begin position="66"/>
        <end position="419"/>
    </location>
</feature>
<dbReference type="Gene3D" id="3.40.50.12780">
    <property type="entry name" value="N-terminal domain of ligase-like"/>
    <property type="match status" value="1"/>
</dbReference>
<comment type="caution">
    <text evidence="5">The sequence shown here is derived from an EMBL/GenBank/DDBJ whole genome shotgun (WGS) entry which is preliminary data.</text>
</comment>
<dbReference type="Pfam" id="PF13193">
    <property type="entry name" value="AMP-binding_C"/>
    <property type="match status" value="1"/>
</dbReference>
<feature type="transmembrane region" description="Helical" evidence="2">
    <location>
        <begin position="250"/>
        <end position="272"/>
    </location>
</feature>
<feature type="domain" description="AMP-binding enzyme C-terminal" evidence="4">
    <location>
        <begin position="470"/>
        <end position="545"/>
    </location>
</feature>
<dbReference type="GO" id="GO:0016878">
    <property type="term" value="F:acid-thiol ligase activity"/>
    <property type="evidence" value="ECO:0007669"/>
    <property type="project" value="UniProtKB-ARBA"/>
</dbReference>
<dbReference type="PROSITE" id="PS00455">
    <property type="entry name" value="AMP_BINDING"/>
    <property type="match status" value="1"/>
</dbReference>
<dbReference type="InterPro" id="IPR042099">
    <property type="entry name" value="ANL_N_sf"/>
</dbReference>
<name>A0A316EQT2_9BURK</name>
<keyword evidence="2" id="KW-1133">Transmembrane helix</keyword>
<dbReference type="SUPFAM" id="SSF56801">
    <property type="entry name" value="Acetyl-CoA synthetase-like"/>
    <property type="match status" value="1"/>
</dbReference>
<protein>
    <submittedName>
        <fullName evidence="5">Acyl-CoA synthetase (AMP-forming)/AMP-acid ligase II</fullName>
    </submittedName>
</protein>
<dbReference type="EMBL" id="QGGT01000002">
    <property type="protein sequence ID" value="PWK34834.1"/>
    <property type="molecule type" value="Genomic_DNA"/>
</dbReference>